<dbReference type="RefSeq" id="WP_076364429.1">
    <property type="nucleotide sequence ID" value="NZ_FTOM01000002.1"/>
</dbReference>
<dbReference type="SUPFAM" id="SSF56784">
    <property type="entry name" value="HAD-like"/>
    <property type="match status" value="1"/>
</dbReference>
<dbReference type="Proteomes" id="UP000186098">
    <property type="component" value="Unassembled WGS sequence"/>
</dbReference>
<accession>A0A1N7L529</accession>
<name>A0A1N7L529_9RHOB</name>
<dbReference type="EMBL" id="FTOM01000002">
    <property type="protein sequence ID" value="SIS68959.1"/>
    <property type="molecule type" value="Genomic_DNA"/>
</dbReference>
<dbReference type="GO" id="GO:0008967">
    <property type="term" value="F:phosphoglycolate phosphatase activity"/>
    <property type="evidence" value="ECO:0007669"/>
    <property type="project" value="TreeGrafter"/>
</dbReference>
<dbReference type="Pfam" id="PF13419">
    <property type="entry name" value="HAD_2"/>
    <property type="match status" value="1"/>
</dbReference>
<keyword evidence="2" id="KW-1185">Reference proteome</keyword>
<dbReference type="InterPro" id="IPR023214">
    <property type="entry name" value="HAD_sf"/>
</dbReference>
<sequence length="238" mass="25093">MKDAPLRLALFDVDGTLSDSQEHICAAMTGAFAAAGLPAPEAEAIRRIVGLSLPVAIARLAPEAGPEVQQTIFDAYRQAYFTQRQSAPAPLFAGAAQTLARLDAGGAWLLGVATGKSRRGLDHLLEYHDLERFFVTRQVADDHPSKPHPAMALAALAAAGVAPENGVMIGDTTFDIEMGRAAGMRTIAVSWGYHPVAALEAAGPDQIVNDFAALEAALAEMARDMAQGMMQDAGDDER</sequence>
<dbReference type="Gene3D" id="1.10.150.240">
    <property type="entry name" value="Putative phosphatase, domain 2"/>
    <property type="match status" value="1"/>
</dbReference>
<dbReference type="AlphaFoldDB" id="A0A1N7L529"/>
<dbReference type="NCBIfam" id="TIGR01549">
    <property type="entry name" value="HAD-SF-IA-v1"/>
    <property type="match status" value="1"/>
</dbReference>
<dbReference type="InterPro" id="IPR041492">
    <property type="entry name" value="HAD_2"/>
</dbReference>
<dbReference type="SFLD" id="SFLDS00003">
    <property type="entry name" value="Haloacid_Dehalogenase"/>
    <property type="match status" value="1"/>
</dbReference>
<dbReference type="NCBIfam" id="TIGR01509">
    <property type="entry name" value="HAD-SF-IA-v3"/>
    <property type="match status" value="1"/>
</dbReference>
<dbReference type="InterPro" id="IPR050155">
    <property type="entry name" value="HAD-like_hydrolase_sf"/>
</dbReference>
<dbReference type="GO" id="GO:0005829">
    <property type="term" value="C:cytosol"/>
    <property type="evidence" value="ECO:0007669"/>
    <property type="project" value="TreeGrafter"/>
</dbReference>
<organism evidence="1 2">
    <name type="scientific">Phaeovulum vinaykumarii</name>
    <dbReference type="NCBI Taxonomy" id="407234"/>
    <lineage>
        <taxon>Bacteria</taxon>
        <taxon>Pseudomonadati</taxon>
        <taxon>Pseudomonadota</taxon>
        <taxon>Alphaproteobacteria</taxon>
        <taxon>Rhodobacterales</taxon>
        <taxon>Paracoccaceae</taxon>
        <taxon>Phaeovulum</taxon>
    </lineage>
</organism>
<reference evidence="2" key="1">
    <citation type="submission" date="2017-01" db="EMBL/GenBank/DDBJ databases">
        <authorList>
            <person name="Varghese N."/>
            <person name="Submissions S."/>
        </authorList>
    </citation>
    <scope>NUCLEOTIDE SEQUENCE [LARGE SCALE GENOMIC DNA]</scope>
    <source>
        <strain evidence="2">DSM 18714</strain>
    </source>
</reference>
<protein>
    <submittedName>
        <fullName evidence="1">Phosphoglycolate phosphatase</fullName>
    </submittedName>
</protein>
<dbReference type="Gene3D" id="3.40.50.1000">
    <property type="entry name" value="HAD superfamily/HAD-like"/>
    <property type="match status" value="1"/>
</dbReference>
<dbReference type="PANTHER" id="PTHR43434:SF24">
    <property type="entry name" value="HYDROLASE-RELATED"/>
    <property type="match status" value="1"/>
</dbReference>
<gene>
    <name evidence="1" type="ORF">SAMN05421795_102571</name>
</gene>
<dbReference type="OrthoDB" id="9793014at2"/>
<dbReference type="GO" id="GO:0006281">
    <property type="term" value="P:DNA repair"/>
    <property type="evidence" value="ECO:0007669"/>
    <property type="project" value="TreeGrafter"/>
</dbReference>
<proteinExistence type="predicted"/>
<dbReference type="PANTHER" id="PTHR43434">
    <property type="entry name" value="PHOSPHOGLYCOLATE PHOSPHATASE"/>
    <property type="match status" value="1"/>
</dbReference>
<evidence type="ECO:0000313" key="2">
    <source>
        <dbReference type="Proteomes" id="UP000186098"/>
    </source>
</evidence>
<dbReference type="SFLD" id="SFLDG01129">
    <property type="entry name" value="C1.5:_HAD__Beta-PGM__Phosphata"/>
    <property type="match status" value="1"/>
</dbReference>
<evidence type="ECO:0000313" key="1">
    <source>
        <dbReference type="EMBL" id="SIS68959.1"/>
    </source>
</evidence>
<dbReference type="InterPro" id="IPR006439">
    <property type="entry name" value="HAD-SF_hydro_IA"/>
</dbReference>
<dbReference type="SFLD" id="SFLDG01135">
    <property type="entry name" value="C1.5.6:_HAD__Beta-PGM__Phospha"/>
    <property type="match status" value="1"/>
</dbReference>
<dbReference type="STRING" id="407234.SAMN05421795_102571"/>
<dbReference type="InterPro" id="IPR036412">
    <property type="entry name" value="HAD-like_sf"/>
</dbReference>
<dbReference type="InterPro" id="IPR023198">
    <property type="entry name" value="PGP-like_dom2"/>
</dbReference>